<dbReference type="STRING" id="1004.SAMN05661012_04561"/>
<protein>
    <submittedName>
        <fullName evidence="3">Glucose/arabinose dehydrogenase, beta-propeller fold</fullName>
    </submittedName>
    <submittedName>
        <fullName evidence="4">PQQ-dependent sugar dehydrogenase</fullName>
        <ecNumber evidence="4">1.1.5.-</ecNumber>
    </submittedName>
</protein>
<feature type="domain" description="Glucose/Sorbosone dehydrogenase" evidence="2">
    <location>
        <begin position="82"/>
        <end position="410"/>
    </location>
</feature>
<accession>A0A1K1S116</accession>
<dbReference type="PROSITE" id="PS51257">
    <property type="entry name" value="PROKAR_LIPOPROTEIN"/>
    <property type="match status" value="1"/>
</dbReference>
<dbReference type="AlphaFoldDB" id="A0A1K1S116"/>
<evidence type="ECO:0000313" key="5">
    <source>
        <dbReference type="Proteomes" id="UP000183788"/>
    </source>
</evidence>
<feature type="chain" id="PRO_5012408126" evidence="1">
    <location>
        <begin position="24"/>
        <end position="416"/>
    </location>
</feature>
<evidence type="ECO:0000313" key="3">
    <source>
        <dbReference type="EMBL" id="SFW78025.1"/>
    </source>
</evidence>
<dbReference type="EMBL" id="FPIZ01000016">
    <property type="protein sequence ID" value="SFW78025.1"/>
    <property type="molecule type" value="Genomic_DNA"/>
</dbReference>
<dbReference type="InterPro" id="IPR011042">
    <property type="entry name" value="6-blade_b-propeller_TolB-like"/>
</dbReference>
<sequence>MIRPIQLCATVIALTLASCSSPSGDHINPPGDSTSTGTDSLLAPVETKAPNSDYKPAFKGQTRIGGVKTKTPYEFKVLSTGLENPWGITQLPDGRLLITEKKGDLRIATTSGELSAPITGLPTVNSDGQGGLLGIRVDPDFSKNRMVYWVFSDPLPDGNLTAVARGKLSANEKTIEGATVIYKATPAYKGTLHYGGRIVFDKNGNLFISTGERSDLQTRPQAQQLNSALGKVLHITKDGQPVEGNPFFGQADKRPEIWSYGHRNVQGLAFHPETGDLWETEFGPRGGDEVNRIVAGKNFGWATITYGIEYSGEKVGDGIQQKDGMEQPVYYYDPVISPSGITFYSGTAIPEWKNNLFIGSLSGMHIARLVIKDNKVVGEERLLAEEQQRFRDITEGKDGALYAITDAGRLYSIHKK</sequence>
<organism evidence="3 5">
    <name type="scientific">Chitinophaga sancti</name>
    <dbReference type="NCBI Taxonomy" id="1004"/>
    <lineage>
        <taxon>Bacteria</taxon>
        <taxon>Pseudomonadati</taxon>
        <taxon>Bacteroidota</taxon>
        <taxon>Chitinophagia</taxon>
        <taxon>Chitinophagales</taxon>
        <taxon>Chitinophagaceae</taxon>
        <taxon>Chitinophaga</taxon>
    </lineage>
</organism>
<dbReference type="EMBL" id="CP140154">
    <property type="protein sequence ID" value="WQG88129.1"/>
    <property type="molecule type" value="Genomic_DNA"/>
</dbReference>
<proteinExistence type="predicted"/>
<evidence type="ECO:0000259" key="2">
    <source>
        <dbReference type="Pfam" id="PF07995"/>
    </source>
</evidence>
<dbReference type="PANTHER" id="PTHR19328">
    <property type="entry name" value="HEDGEHOG-INTERACTING PROTEIN"/>
    <property type="match status" value="1"/>
</dbReference>
<dbReference type="RefSeq" id="WP_072363535.1">
    <property type="nucleotide sequence ID" value="NZ_CP139972.1"/>
</dbReference>
<gene>
    <name evidence="3" type="ORF">SAMN05661012_04561</name>
    <name evidence="4" type="ORF">SR876_24695</name>
</gene>
<dbReference type="GO" id="GO:0016491">
    <property type="term" value="F:oxidoreductase activity"/>
    <property type="evidence" value="ECO:0007669"/>
    <property type="project" value="UniProtKB-KW"/>
</dbReference>
<dbReference type="SUPFAM" id="SSF50952">
    <property type="entry name" value="Soluble quinoprotein glucose dehydrogenase"/>
    <property type="match status" value="1"/>
</dbReference>
<dbReference type="OrthoDB" id="9770043at2"/>
<evidence type="ECO:0000256" key="1">
    <source>
        <dbReference type="SAM" id="SignalP"/>
    </source>
</evidence>
<dbReference type="InterPro" id="IPR012938">
    <property type="entry name" value="Glc/Sorbosone_DH"/>
</dbReference>
<dbReference type="Proteomes" id="UP001326715">
    <property type="component" value="Chromosome"/>
</dbReference>
<keyword evidence="6" id="KW-1185">Reference proteome</keyword>
<reference evidence="4 6" key="2">
    <citation type="submission" date="2023-11" db="EMBL/GenBank/DDBJ databases">
        <title>MicrobeMod: A computational toolkit for identifying prokaryotic methylation and restriction-modification with nanopore sequencing.</title>
        <authorList>
            <person name="Crits-Christoph A."/>
            <person name="Kang S.C."/>
            <person name="Lee H."/>
            <person name="Ostrov N."/>
        </authorList>
    </citation>
    <scope>NUCLEOTIDE SEQUENCE [LARGE SCALE GENOMIC DNA]</scope>
    <source>
        <strain evidence="4 6">ATCC 23090</strain>
    </source>
</reference>
<dbReference type="PANTHER" id="PTHR19328:SF75">
    <property type="entry name" value="ALDOSE SUGAR DEHYDROGENASE YLII"/>
    <property type="match status" value="1"/>
</dbReference>
<dbReference type="InterPro" id="IPR011041">
    <property type="entry name" value="Quinoprot_gluc/sorb_DH_b-prop"/>
</dbReference>
<dbReference type="Gene3D" id="2.120.10.30">
    <property type="entry name" value="TolB, C-terminal domain"/>
    <property type="match status" value="1"/>
</dbReference>
<keyword evidence="1" id="KW-0732">Signal</keyword>
<name>A0A1K1S116_9BACT</name>
<evidence type="ECO:0000313" key="6">
    <source>
        <dbReference type="Proteomes" id="UP001326715"/>
    </source>
</evidence>
<dbReference type="EC" id="1.1.5.-" evidence="4"/>
<reference evidence="3 5" key="1">
    <citation type="submission" date="2016-11" db="EMBL/GenBank/DDBJ databases">
        <authorList>
            <person name="Jaros S."/>
            <person name="Januszkiewicz K."/>
            <person name="Wedrychowicz H."/>
        </authorList>
    </citation>
    <scope>NUCLEOTIDE SEQUENCE [LARGE SCALE GENOMIC DNA]</scope>
    <source>
        <strain evidence="3 5">DSM 784</strain>
    </source>
</reference>
<dbReference type="Pfam" id="PF07995">
    <property type="entry name" value="GSDH"/>
    <property type="match status" value="1"/>
</dbReference>
<keyword evidence="4" id="KW-0560">Oxidoreductase</keyword>
<feature type="signal peptide" evidence="1">
    <location>
        <begin position="1"/>
        <end position="23"/>
    </location>
</feature>
<evidence type="ECO:0000313" key="4">
    <source>
        <dbReference type="EMBL" id="WQG88129.1"/>
    </source>
</evidence>
<dbReference type="Proteomes" id="UP000183788">
    <property type="component" value="Unassembled WGS sequence"/>
</dbReference>